<sequence length="80" mass="8991">MWVYLPLVFPPARVVSREVPIGVRAYGIDNTATVPGELLAWQLTATGDWWAQIRLTLHNRNQRGALETELWAPGAAVRPR</sequence>
<dbReference type="Proteomes" id="UP001500729">
    <property type="component" value="Unassembled WGS sequence"/>
</dbReference>
<dbReference type="EMBL" id="BAAAGS010000029">
    <property type="protein sequence ID" value="GAA0538863.1"/>
    <property type="molecule type" value="Genomic_DNA"/>
</dbReference>
<evidence type="ECO:0000313" key="2">
    <source>
        <dbReference type="Proteomes" id="UP001500729"/>
    </source>
</evidence>
<proteinExistence type="predicted"/>
<name>A0ABN1DB57_SACER</name>
<evidence type="ECO:0000313" key="1">
    <source>
        <dbReference type="EMBL" id="GAA0538863.1"/>
    </source>
</evidence>
<accession>A0ABN1DB57</accession>
<gene>
    <name evidence="1" type="ORF">GCM10009533_42590</name>
</gene>
<organism evidence="1 2">
    <name type="scientific">Saccharopolyspora erythraea</name>
    <name type="common">Streptomyces erythraeus</name>
    <dbReference type="NCBI Taxonomy" id="1836"/>
    <lineage>
        <taxon>Bacteria</taxon>
        <taxon>Bacillati</taxon>
        <taxon>Actinomycetota</taxon>
        <taxon>Actinomycetes</taxon>
        <taxon>Pseudonocardiales</taxon>
        <taxon>Pseudonocardiaceae</taxon>
        <taxon>Saccharopolyspora</taxon>
    </lineage>
</organism>
<keyword evidence="2" id="KW-1185">Reference proteome</keyword>
<protein>
    <submittedName>
        <fullName evidence="1">Uncharacterized protein</fullName>
    </submittedName>
</protein>
<comment type="caution">
    <text evidence="1">The sequence shown here is derived from an EMBL/GenBank/DDBJ whole genome shotgun (WGS) entry which is preliminary data.</text>
</comment>
<reference evidence="1 2" key="1">
    <citation type="journal article" date="2019" name="Int. J. Syst. Evol. Microbiol.">
        <title>The Global Catalogue of Microorganisms (GCM) 10K type strain sequencing project: providing services to taxonomists for standard genome sequencing and annotation.</title>
        <authorList>
            <consortium name="The Broad Institute Genomics Platform"/>
            <consortium name="The Broad Institute Genome Sequencing Center for Infectious Disease"/>
            <person name="Wu L."/>
            <person name="Ma J."/>
        </authorList>
    </citation>
    <scope>NUCLEOTIDE SEQUENCE [LARGE SCALE GENOMIC DNA]</scope>
    <source>
        <strain evidence="1 2">JCM 10303</strain>
    </source>
</reference>